<evidence type="ECO:0000256" key="7">
    <source>
        <dbReference type="ARBA" id="ARBA00022833"/>
    </source>
</evidence>
<evidence type="ECO:0000256" key="6">
    <source>
        <dbReference type="ARBA" id="ARBA00022786"/>
    </source>
</evidence>
<dbReference type="OrthoDB" id="1431934at2759"/>
<dbReference type="SUPFAM" id="SSF57850">
    <property type="entry name" value="RING/U-box"/>
    <property type="match status" value="3"/>
</dbReference>
<dbReference type="InterPro" id="IPR017907">
    <property type="entry name" value="Znf_RING_CS"/>
</dbReference>
<sequence length="225" mass="25471">MMNCEHSFCRDCMTGHVRSQLEENLYPIICPVCFPDPERTTRGFVDDFVLEELDLTQKEADKFQDLQLATVIVKIDCPGCKQVLMVAREDYLNEPFITCNLPGCSSRFCRACLVVMEGQSDEHTCKVDEELDALMKANGWRYCPGCRTPILKESGCNHMTCKTPGCSTHFCYVCGDSIWDATSLESLHTLLPAHYRNCNQFDPDRPVAPRGARGARRRRGECAIQ</sequence>
<dbReference type="EMBL" id="QPFP01000005">
    <property type="protein sequence ID" value="TEB36714.1"/>
    <property type="molecule type" value="Genomic_DNA"/>
</dbReference>
<keyword evidence="2" id="KW-0808">Transferase</keyword>
<dbReference type="Gene3D" id="1.20.120.1750">
    <property type="match status" value="1"/>
</dbReference>
<evidence type="ECO:0000256" key="4">
    <source>
        <dbReference type="ARBA" id="ARBA00022737"/>
    </source>
</evidence>
<keyword evidence="5" id="KW-0863">Zinc-finger</keyword>
<dbReference type="GO" id="GO:0000151">
    <property type="term" value="C:ubiquitin ligase complex"/>
    <property type="evidence" value="ECO:0007669"/>
    <property type="project" value="TreeGrafter"/>
</dbReference>
<evidence type="ECO:0000256" key="5">
    <source>
        <dbReference type="ARBA" id="ARBA00022771"/>
    </source>
</evidence>
<organism evidence="10 11">
    <name type="scientific">Coprinellus micaceus</name>
    <name type="common">Glistening ink-cap mushroom</name>
    <name type="synonym">Coprinus micaceus</name>
    <dbReference type="NCBI Taxonomy" id="71717"/>
    <lineage>
        <taxon>Eukaryota</taxon>
        <taxon>Fungi</taxon>
        <taxon>Dikarya</taxon>
        <taxon>Basidiomycota</taxon>
        <taxon>Agaricomycotina</taxon>
        <taxon>Agaricomycetes</taxon>
        <taxon>Agaricomycetidae</taxon>
        <taxon>Agaricales</taxon>
        <taxon>Agaricineae</taxon>
        <taxon>Psathyrellaceae</taxon>
        <taxon>Coprinellus</taxon>
    </lineage>
</organism>
<accession>A0A4Y7TS11</accession>
<keyword evidence="4" id="KW-0677">Repeat</keyword>
<dbReference type="PROSITE" id="PS00518">
    <property type="entry name" value="ZF_RING_1"/>
    <property type="match status" value="1"/>
</dbReference>
<feature type="domain" description="RING-type" evidence="9">
    <location>
        <begin position="1"/>
        <end position="202"/>
    </location>
</feature>
<dbReference type="InterPro" id="IPR051628">
    <property type="entry name" value="LUBAC_E3_Ligases"/>
</dbReference>
<dbReference type="InterPro" id="IPR018957">
    <property type="entry name" value="Znf_C3HC4_RING-type"/>
</dbReference>
<dbReference type="Proteomes" id="UP000298030">
    <property type="component" value="Unassembled WGS sequence"/>
</dbReference>
<reference evidence="10 11" key="1">
    <citation type="journal article" date="2019" name="Nat. Ecol. Evol.">
        <title>Megaphylogeny resolves global patterns of mushroom evolution.</title>
        <authorList>
            <person name="Varga T."/>
            <person name="Krizsan K."/>
            <person name="Foldi C."/>
            <person name="Dima B."/>
            <person name="Sanchez-Garcia M."/>
            <person name="Sanchez-Ramirez S."/>
            <person name="Szollosi G.J."/>
            <person name="Szarkandi J.G."/>
            <person name="Papp V."/>
            <person name="Albert L."/>
            <person name="Andreopoulos W."/>
            <person name="Angelini C."/>
            <person name="Antonin V."/>
            <person name="Barry K.W."/>
            <person name="Bougher N.L."/>
            <person name="Buchanan P."/>
            <person name="Buyck B."/>
            <person name="Bense V."/>
            <person name="Catcheside P."/>
            <person name="Chovatia M."/>
            <person name="Cooper J."/>
            <person name="Damon W."/>
            <person name="Desjardin D."/>
            <person name="Finy P."/>
            <person name="Geml J."/>
            <person name="Haridas S."/>
            <person name="Hughes K."/>
            <person name="Justo A."/>
            <person name="Karasinski D."/>
            <person name="Kautmanova I."/>
            <person name="Kiss B."/>
            <person name="Kocsube S."/>
            <person name="Kotiranta H."/>
            <person name="LaButti K.M."/>
            <person name="Lechner B.E."/>
            <person name="Liimatainen K."/>
            <person name="Lipzen A."/>
            <person name="Lukacs Z."/>
            <person name="Mihaltcheva S."/>
            <person name="Morgado L.N."/>
            <person name="Niskanen T."/>
            <person name="Noordeloos M.E."/>
            <person name="Ohm R.A."/>
            <person name="Ortiz-Santana B."/>
            <person name="Ovrebo C."/>
            <person name="Racz N."/>
            <person name="Riley R."/>
            <person name="Savchenko A."/>
            <person name="Shiryaev A."/>
            <person name="Soop K."/>
            <person name="Spirin V."/>
            <person name="Szebenyi C."/>
            <person name="Tomsovsky M."/>
            <person name="Tulloss R.E."/>
            <person name="Uehling J."/>
            <person name="Grigoriev I.V."/>
            <person name="Vagvolgyi C."/>
            <person name="Papp T."/>
            <person name="Martin F.M."/>
            <person name="Miettinen O."/>
            <person name="Hibbett D.S."/>
            <person name="Nagy L.G."/>
        </authorList>
    </citation>
    <scope>NUCLEOTIDE SEQUENCE [LARGE SCALE GENOMIC DNA]</scope>
    <source>
        <strain evidence="10 11">FP101781</strain>
    </source>
</reference>
<dbReference type="PANTHER" id="PTHR22770">
    <property type="entry name" value="UBIQUITIN CONJUGATING ENZYME 7 INTERACTING PROTEIN-RELATED"/>
    <property type="match status" value="1"/>
</dbReference>
<dbReference type="GO" id="GO:0097039">
    <property type="term" value="P:protein linear polyubiquitination"/>
    <property type="evidence" value="ECO:0007669"/>
    <property type="project" value="TreeGrafter"/>
</dbReference>
<gene>
    <name evidence="10" type="ORF">FA13DRAFT_1080210</name>
</gene>
<keyword evidence="7" id="KW-0862">Zinc</keyword>
<dbReference type="CDD" id="cd22584">
    <property type="entry name" value="Rcat_RBR_unk"/>
    <property type="match status" value="1"/>
</dbReference>
<dbReference type="GO" id="GO:0004842">
    <property type="term" value="F:ubiquitin-protein transferase activity"/>
    <property type="evidence" value="ECO:0007669"/>
    <property type="project" value="TreeGrafter"/>
</dbReference>
<dbReference type="PROSITE" id="PS51873">
    <property type="entry name" value="TRIAD"/>
    <property type="match status" value="1"/>
</dbReference>
<evidence type="ECO:0000256" key="1">
    <source>
        <dbReference type="ARBA" id="ARBA00004906"/>
    </source>
</evidence>
<comment type="pathway">
    <text evidence="1">Protein modification; protein ubiquitination.</text>
</comment>
<evidence type="ECO:0000313" key="10">
    <source>
        <dbReference type="EMBL" id="TEB36714.1"/>
    </source>
</evidence>
<name>A0A4Y7TS11_COPMI</name>
<dbReference type="Gene3D" id="3.30.40.10">
    <property type="entry name" value="Zinc/RING finger domain, C3HC4 (zinc finger)"/>
    <property type="match status" value="1"/>
</dbReference>
<evidence type="ECO:0000256" key="2">
    <source>
        <dbReference type="ARBA" id="ARBA00022679"/>
    </source>
</evidence>
<dbReference type="GO" id="GO:0043130">
    <property type="term" value="F:ubiquitin binding"/>
    <property type="evidence" value="ECO:0007669"/>
    <property type="project" value="TreeGrafter"/>
</dbReference>
<proteinExistence type="predicted"/>
<protein>
    <recommendedName>
        <fullName evidence="9">RING-type domain-containing protein</fullName>
    </recommendedName>
</protein>
<dbReference type="InterPro" id="IPR044066">
    <property type="entry name" value="TRIAD_supradom"/>
</dbReference>
<dbReference type="STRING" id="71717.A0A4Y7TS11"/>
<evidence type="ECO:0000256" key="8">
    <source>
        <dbReference type="SAM" id="MobiDB-lite"/>
    </source>
</evidence>
<evidence type="ECO:0000313" key="11">
    <source>
        <dbReference type="Proteomes" id="UP000298030"/>
    </source>
</evidence>
<dbReference type="PANTHER" id="PTHR22770:SF13">
    <property type="entry name" value="RING-TYPE DOMAIN-CONTAINING PROTEIN"/>
    <property type="match status" value="1"/>
</dbReference>
<keyword evidence="6" id="KW-0833">Ubl conjugation pathway</keyword>
<feature type="region of interest" description="Disordered" evidence="8">
    <location>
        <begin position="206"/>
        <end position="225"/>
    </location>
</feature>
<dbReference type="GO" id="GO:0043161">
    <property type="term" value="P:proteasome-mediated ubiquitin-dependent protein catabolic process"/>
    <property type="evidence" value="ECO:0007669"/>
    <property type="project" value="TreeGrafter"/>
</dbReference>
<dbReference type="Pfam" id="PF22191">
    <property type="entry name" value="IBR_1"/>
    <property type="match status" value="1"/>
</dbReference>
<evidence type="ECO:0000259" key="9">
    <source>
        <dbReference type="PROSITE" id="PS51873"/>
    </source>
</evidence>
<dbReference type="InterPro" id="IPR013083">
    <property type="entry name" value="Znf_RING/FYVE/PHD"/>
</dbReference>
<dbReference type="GO" id="GO:0008270">
    <property type="term" value="F:zinc ion binding"/>
    <property type="evidence" value="ECO:0007669"/>
    <property type="project" value="UniProtKB-KW"/>
</dbReference>
<dbReference type="Pfam" id="PF00097">
    <property type="entry name" value="zf-C3HC4"/>
    <property type="match status" value="1"/>
</dbReference>
<dbReference type="AlphaFoldDB" id="A0A4Y7TS11"/>
<evidence type="ECO:0000256" key="3">
    <source>
        <dbReference type="ARBA" id="ARBA00022723"/>
    </source>
</evidence>
<keyword evidence="3" id="KW-0479">Metal-binding</keyword>
<keyword evidence="11" id="KW-1185">Reference proteome</keyword>
<comment type="caution">
    <text evidence="10">The sequence shown here is derived from an EMBL/GenBank/DDBJ whole genome shotgun (WGS) entry which is preliminary data.</text>
</comment>